<dbReference type="InterPro" id="IPR002575">
    <property type="entry name" value="Aminoglycoside_PTrfase"/>
</dbReference>
<dbReference type="Pfam" id="PF01636">
    <property type="entry name" value="APH"/>
    <property type="match status" value="1"/>
</dbReference>
<dbReference type="AlphaFoldDB" id="A0A2M7RJG0"/>
<dbReference type="EMBL" id="PFMD01000025">
    <property type="protein sequence ID" value="PIY96880.1"/>
    <property type="molecule type" value="Genomic_DNA"/>
</dbReference>
<reference evidence="2 3" key="1">
    <citation type="submission" date="2017-09" db="EMBL/GenBank/DDBJ databases">
        <title>Depth-based differentiation of microbial function through sediment-hosted aquifers and enrichment of novel symbionts in the deep terrestrial subsurface.</title>
        <authorList>
            <person name="Probst A.J."/>
            <person name="Ladd B."/>
            <person name="Jarett J.K."/>
            <person name="Geller-Mcgrath D.E."/>
            <person name="Sieber C.M."/>
            <person name="Emerson J.B."/>
            <person name="Anantharaman K."/>
            <person name="Thomas B.C."/>
            <person name="Malmstrom R."/>
            <person name="Stieglmeier M."/>
            <person name="Klingl A."/>
            <person name="Woyke T."/>
            <person name="Ryan C.M."/>
            <person name="Banfield J.F."/>
        </authorList>
    </citation>
    <scope>NUCLEOTIDE SEQUENCE [LARGE SCALE GENOMIC DNA]</scope>
    <source>
        <strain evidence="2">CG_4_10_14_0_8_um_filter_42_10</strain>
    </source>
</reference>
<proteinExistence type="predicted"/>
<name>A0A2M7RJG0_9BACT</name>
<dbReference type="Proteomes" id="UP000230779">
    <property type="component" value="Unassembled WGS sequence"/>
</dbReference>
<protein>
    <recommendedName>
        <fullName evidence="1">Aminoglycoside phosphotransferase domain-containing protein</fullName>
    </recommendedName>
</protein>
<evidence type="ECO:0000313" key="3">
    <source>
        <dbReference type="Proteomes" id="UP000230779"/>
    </source>
</evidence>
<dbReference type="SUPFAM" id="SSF56112">
    <property type="entry name" value="Protein kinase-like (PK-like)"/>
    <property type="match status" value="1"/>
</dbReference>
<sequence>MNQKNRLILRRAASRKIMEDFFEKEVVPRYYPKAELVSFQLKDQSAYQFKKAVRYTLGLRYPNGEIIEKIVRGNVPSRHQTWEITVSDQALNYLYQHGFDRGKYQVTRPLGHYPSRRLQLYEEYPGDILSDLIKKGKGDLKKSVLLAANWTAEFHNLKAKIGRVKTLKAIREDMSHFIKNYGRHSLKVQADGKKILEHFYAAVQKQYHPKKSGLIHGDLNANNIVINKNQVGVIDFGNAWRFDPLCEIANYLVQLELISWRSEVSPRLVDKLNAIFLKNYLQKTKQNNNRLAEKRIDLWKVWWMMQITAFACSIFIDSKKNRADLNRTIVRHTIPRSKSLLNL</sequence>
<dbReference type="Gene3D" id="3.90.1200.10">
    <property type="match status" value="1"/>
</dbReference>
<evidence type="ECO:0000313" key="2">
    <source>
        <dbReference type="EMBL" id="PIY96880.1"/>
    </source>
</evidence>
<comment type="caution">
    <text evidence="2">The sequence shown here is derived from an EMBL/GenBank/DDBJ whole genome shotgun (WGS) entry which is preliminary data.</text>
</comment>
<organism evidence="2 3">
    <name type="scientific">Candidatus Kerfeldbacteria bacterium CG_4_10_14_0_8_um_filter_42_10</name>
    <dbReference type="NCBI Taxonomy" id="2014248"/>
    <lineage>
        <taxon>Bacteria</taxon>
        <taxon>Candidatus Kerfeldiibacteriota</taxon>
    </lineage>
</organism>
<evidence type="ECO:0000259" key="1">
    <source>
        <dbReference type="Pfam" id="PF01636"/>
    </source>
</evidence>
<gene>
    <name evidence="2" type="ORF">COY66_02465</name>
</gene>
<accession>A0A2M7RJG0</accession>
<feature type="domain" description="Aminoglycoside phosphotransferase" evidence="1">
    <location>
        <begin position="90"/>
        <end position="275"/>
    </location>
</feature>
<dbReference type="InterPro" id="IPR011009">
    <property type="entry name" value="Kinase-like_dom_sf"/>
</dbReference>